<evidence type="ECO:0000259" key="6">
    <source>
        <dbReference type="PROSITE" id="PS51296"/>
    </source>
</evidence>
<keyword evidence="2" id="KW-0479">Metal-binding</keyword>
<feature type="domain" description="Rieske" evidence="6">
    <location>
        <begin position="424"/>
        <end position="512"/>
    </location>
</feature>
<dbReference type="GO" id="GO:0046872">
    <property type="term" value="F:metal ion binding"/>
    <property type="evidence" value="ECO:0007669"/>
    <property type="project" value="UniProtKB-KW"/>
</dbReference>
<dbReference type="Proteomes" id="UP000217784">
    <property type="component" value="Unassembled WGS sequence"/>
</dbReference>
<dbReference type="InterPro" id="IPR036922">
    <property type="entry name" value="Rieske_2Fe-2S_sf"/>
</dbReference>
<dbReference type="AlphaFoldDB" id="A0A2A2H3M9"/>
<evidence type="ECO:0000313" key="7">
    <source>
        <dbReference type="EMBL" id="PAV03992.1"/>
    </source>
</evidence>
<evidence type="ECO:0000256" key="4">
    <source>
        <dbReference type="ARBA" id="ARBA00023014"/>
    </source>
</evidence>
<gene>
    <name evidence="7" type="ORF">ASJ80_02965</name>
</gene>
<evidence type="ECO:0000256" key="1">
    <source>
        <dbReference type="ARBA" id="ARBA00022714"/>
    </source>
</evidence>
<dbReference type="FunFam" id="2.102.10.10:FF:000014">
    <property type="entry name" value="Oxidoreductase, FAD dependent"/>
    <property type="match status" value="1"/>
</dbReference>
<evidence type="ECO:0000256" key="3">
    <source>
        <dbReference type="ARBA" id="ARBA00023004"/>
    </source>
</evidence>
<dbReference type="Pfam" id="PF00355">
    <property type="entry name" value="Rieske"/>
    <property type="match status" value="1"/>
</dbReference>
<dbReference type="CDD" id="cd03477">
    <property type="entry name" value="Rieske_YhfW_C"/>
    <property type="match status" value="1"/>
</dbReference>
<dbReference type="EMBL" id="LMVM01000033">
    <property type="protein sequence ID" value="PAV03992.1"/>
    <property type="molecule type" value="Genomic_DNA"/>
</dbReference>
<name>A0A2A2H3M9_METBR</name>
<dbReference type="InterPro" id="IPR038010">
    <property type="entry name" value="YhfW_C"/>
</dbReference>
<keyword evidence="1" id="KW-0001">2Fe-2S</keyword>
<dbReference type="PANTHER" id="PTHR13847:SF274">
    <property type="entry name" value="RIESKE 2FE-2S IRON-SULFUR PROTEIN YHFW-RELATED"/>
    <property type="match status" value="1"/>
</dbReference>
<dbReference type="Gene3D" id="3.50.50.60">
    <property type="entry name" value="FAD/NAD(P)-binding domain"/>
    <property type="match status" value="1"/>
</dbReference>
<dbReference type="GO" id="GO:0016020">
    <property type="term" value="C:membrane"/>
    <property type="evidence" value="ECO:0007669"/>
    <property type="project" value="InterPro"/>
</dbReference>
<proteinExistence type="predicted"/>
<evidence type="ECO:0000256" key="2">
    <source>
        <dbReference type="ARBA" id="ARBA00022723"/>
    </source>
</evidence>
<organism evidence="7 8">
    <name type="scientific">Methanobacterium bryantii</name>
    <dbReference type="NCBI Taxonomy" id="2161"/>
    <lineage>
        <taxon>Archaea</taxon>
        <taxon>Methanobacteriati</taxon>
        <taxon>Methanobacteriota</taxon>
        <taxon>Methanomada group</taxon>
        <taxon>Methanobacteria</taxon>
        <taxon>Methanobacteriales</taxon>
        <taxon>Methanobacteriaceae</taxon>
        <taxon>Methanobacterium</taxon>
    </lineage>
</organism>
<dbReference type="PRINTS" id="PR00162">
    <property type="entry name" value="RIESKE"/>
</dbReference>
<keyword evidence="8" id="KW-1185">Reference proteome</keyword>
<comment type="caution">
    <text evidence="7">The sequence shown here is derived from an EMBL/GenBank/DDBJ whole genome shotgun (WGS) entry which is preliminary data.</text>
</comment>
<dbReference type="InterPro" id="IPR017941">
    <property type="entry name" value="Rieske_2Fe-2S"/>
</dbReference>
<sequence length="512" mass="56857">MKKSKYLENMGELKSFWIINTPDTNFNPLEKELSVDVAILGAGIVGITSALLLKEAGLSVALIEAKQVIKDVTANTTAKVTAAHNIIYSNLESHFSKEGARIYAEANQKSIDKIESIIKERNIDCDFRRLPCYIYSENPDERDMLKKEAEAAADAGLQATYTETSPLPFEIAGAVQYENQAEFHPRKYLLNLIESIPGDGSYIFENTRALNVKEGNINEVITDKGSIKAKNVIVATHFPIYDPSHLFAKMYPNMSYALGLYLNKPFPKGVYVSTQPTVTYRSSPSNKGDIVIVSGANHKVGHEPDTIAFYKKLEKHARDHFDVKSIDYHWSTQDNITIDNIPYIGKIEPNSKGVYVATGFMKWGMTNGTVAAMIISDLILGNENKWSSFFDPSRSMPKLESTKEFIGTNLDVAKELLSGRFSRPKSMKPSELENGEGRIIKVNGKKVAAYKDGNGNICAVSSACVHLGCQVVWNNAEKTWDCPCHGSRYTYDGKVIHAPALGDLPEYKDLEK</sequence>
<protein>
    <recommendedName>
        <fullName evidence="6">Rieske domain-containing protein</fullName>
    </recommendedName>
</protein>
<dbReference type="PROSITE" id="PS51296">
    <property type="entry name" value="RIESKE"/>
    <property type="match status" value="1"/>
</dbReference>
<dbReference type="SUPFAM" id="SSF51905">
    <property type="entry name" value="FAD/NAD(P)-binding domain"/>
    <property type="match status" value="1"/>
</dbReference>
<evidence type="ECO:0000256" key="5">
    <source>
        <dbReference type="ARBA" id="ARBA00023157"/>
    </source>
</evidence>
<dbReference type="SUPFAM" id="SSF50022">
    <property type="entry name" value="ISP domain"/>
    <property type="match status" value="1"/>
</dbReference>
<evidence type="ECO:0000313" key="8">
    <source>
        <dbReference type="Proteomes" id="UP000217784"/>
    </source>
</evidence>
<accession>A0A2A2H3M9</accession>
<keyword evidence="3" id="KW-0408">Iron</keyword>
<dbReference type="InterPro" id="IPR006076">
    <property type="entry name" value="FAD-dep_OxRdtase"/>
</dbReference>
<dbReference type="Gene3D" id="3.30.9.10">
    <property type="entry name" value="D-Amino Acid Oxidase, subunit A, domain 2"/>
    <property type="match status" value="1"/>
</dbReference>
<dbReference type="GO" id="GO:0051537">
    <property type="term" value="F:2 iron, 2 sulfur cluster binding"/>
    <property type="evidence" value="ECO:0007669"/>
    <property type="project" value="UniProtKB-KW"/>
</dbReference>
<dbReference type="InterPro" id="IPR005805">
    <property type="entry name" value="Rieske_Fe-S_prot_C"/>
</dbReference>
<dbReference type="InterPro" id="IPR036188">
    <property type="entry name" value="FAD/NAD-bd_sf"/>
</dbReference>
<dbReference type="Pfam" id="PF01266">
    <property type="entry name" value="DAO"/>
    <property type="match status" value="1"/>
</dbReference>
<keyword evidence="4" id="KW-0411">Iron-sulfur</keyword>
<dbReference type="Gene3D" id="2.102.10.10">
    <property type="entry name" value="Rieske [2Fe-2S] iron-sulphur domain"/>
    <property type="match status" value="1"/>
</dbReference>
<dbReference type="RefSeq" id="WP_069583688.1">
    <property type="nucleotide sequence ID" value="NZ_LMVM01000033.1"/>
</dbReference>
<reference evidence="7 8" key="1">
    <citation type="journal article" date="2017" name="BMC Genomics">
        <title>Genomic analysis of methanogenic archaea reveals a shift towards energy conservation.</title>
        <authorList>
            <person name="Gilmore S.P."/>
            <person name="Henske J.K."/>
            <person name="Sexton J.A."/>
            <person name="Solomon K.V."/>
            <person name="Seppala S."/>
            <person name="Yoo J.I."/>
            <person name="Huyett L.M."/>
            <person name="Pressman A."/>
            <person name="Cogan J.Z."/>
            <person name="Kivenson V."/>
            <person name="Peng X."/>
            <person name="Tan Y."/>
            <person name="Valentine D.L."/>
            <person name="O'Malley M.A."/>
        </authorList>
    </citation>
    <scope>NUCLEOTIDE SEQUENCE [LARGE SCALE GENOMIC DNA]</scope>
    <source>
        <strain evidence="7 8">M.o.H.</strain>
    </source>
</reference>
<dbReference type="GO" id="GO:0005737">
    <property type="term" value="C:cytoplasm"/>
    <property type="evidence" value="ECO:0007669"/>
    <property type="project" value="TreeGrafter"/>
</dbReference>
<dbReference type="PANTHER" id="PTHR13847">
    <property type="entry name" value="SARCOSINE DEHYDROGENASE-RELATED"/>
    <property type="match status" value="1"/>
</dbReference>
<keyword evidence="5" id="KW-1015">Disulfide bond</keyword>